<dbReference type="Proteomes" id="UP000886523">
    <property type="component" value="Unassembled WGS sequence"/>
</dbReference>
<dbReference type="AlphaFoldDB" id="A0A9P6ALQ8"/>
<gene>
    <name evidence="2" type="ORF">BS47DRAFT_1366171</name>
</gene>
<comment type="caution">
    <text evidence="2">The sequence shown here is derived from an EMBL/GenBank/DDBJ whole genome shotgun (WGS) entry which is preliminary data.</text>
</comment>
<reference evidence="2" key="1">
    <citation type="journal article" date="2020" name="Nat. Commun.">
        <title>Large-scale genome sequencing of mycorrhizal fungi provides insights into the early evolution of symbiotic traits.</title>
        <authorList>
            <person name="Miyauchi S."/>
            <person name="Kiss E."/>
            <person name="Kuo A."/>
            <person name="Drula E."/>
            <person name="Kohler A."/>
            <person name="Sanchez-Garcia M."/>
            <person name="Morin E."/>
            <person name="Andreopoulos B."/>
            <person name="Barry K.W."/>
            <person name="Bonito G."/>
            <person name="Buee M."/>
            <person name="Carver A."/>
            <person name="Chen C."/>
            <person name="Cichocki N."/>
            <person name="Clum A."/>
            <person name="Culley D."/>
            <person name="Crous P.W."/>
            <person name="Fauchery L."/>
            <person name="Girlanda M."/>
            <person name="Hayes R.D."/>
            <person name="Keri Z."/>
            <person name="LaButti K."/>
            <person name="Lipzen A."/>
            <person name="Lombard V."/>
            <person name="Magnuson J."/>
            <person name="Maillard F."/>
            <person name="Murat C."/>
            <person name="Nolan M."/>
            <person name="Ohm R.A."/>
            <person name="Pangilinan J."/>
            <person name="Pereira M.F."/>
            <person name="Perotto S."/>
            <person name="Peter M."/>
            <person name="Pfister S."/>
            <person name="Riley R."/>
            <person name="Sitrit Y."/>
            <person name="Stielow J.B."/>
            <person name="Szollosi G."/>
            <person name="Zifcakova L."/>
            <person name="Stursova M."/>
            <person name="Spatafora J.W."/>
            <person name="Tedersoo L."/>
            <person name="Vaario L.M."/>
            <person name="Yamada A."/>
            <person name="Yan M."/>
            <person name="Wang P."/>
            <person name="Xu J."/>
            <person name="Bruns T."/>
            <person name="Baldrian P."/>
            <person name="Vilgalys R."/>
            <person name="Dunand C."/>
            <person name="Henrissat B."/>
            <person name="Grigoriev I.V."/>
            <person name="Hibbett D."/>
            <person name="Nagy L.G."/>
            <person name="Martin F.M."/>
        </authorList>
    </citation>
    <scope>NUCLEOTIDE SEQUENCE</scope>
    <source>
        <strain evidence="2">UP504</strain>
    </source>
</reference>
<evidence type="ECO:0000256" key="1">
    <source>
        <dbReference type="SAM" id="MobiDB-lite"/>
    </source>
</evidence>
<feature type="compositionally biased region" description="Basic residues" evidence="1">
    <location>
        <begin position="79"/>
        <end position="91"/>
    </location>
</feature>
<dbReference type="EMBL" id="MU129064">
    <property type="protein sequence ID" value="KAF9508175.1"/>
    <property type="molecule type" value="Genomic_DNA"/>
</dbReference>
<feature type="compositionally biased region" description="Polar residues" evidence="1">
    <location>
        <begin position="56"/>
        <end position="76"/>
    </location>
</feature>
<organism evidence="2 3">
    <name type="scientific">Hydnum rufescens UP504</name>
    <dbReference type="NCBI Taxonomy" id="1448309"/>
    <lineage>
        <taxon>Eukaryota</taxon>
        <taxon>Fungi</taxon>
        <taxon>Dikarya</taxon>
        <taxon>Basidiomycota</taxon>
        <taxon>Agaricomycotina</taxon>
        <taxon>Agaricomycetes</taxon>
        <taxon>Cantharellales</taxon>
        <taxon>Hydnaceae</taxon>
        <taxon>Hydnum</taxon>
    </lineage>
</organism>
<feature type="region of interest" description="Disordered" evidence="1">
    <location>
        <begin position="272"/>
        <end position="318"/>
    </location>
</feature>
<name>A0A9P6ALQ8_9AGAM</name>
<protein>
    <submittedName>
        <fullName evidence="2">Uncharacterized protein</fullName>
    </submittedName>
</protein>
<evidence type="ECO:0000313" key="2">
    <source>
        <dbReference type="EMBL" id="KAF9508175.1"/>
    </source>
</evidence>
<proteinExistence type="predicted"/>
<keyword evidence="3" id="KW-1185">Reference proteome</keyword>
<evidence type="ECO:0000313" key="3">
    <source>
        <dbReference type="Proteomes" id="UP000886523"/>
    </source>
</evidence>
<accession>A0A9P6ALQ8</accession>
<feature type="region of interest" description="Disordered" evidence="1">
    <location>
        <begin position="35"/>
        <end position="189"/>
    </location>
</feature>
<sequence length="318" mass="35736">MYPTWAINYFGRSLHFSIFRTFNSLNRELKVSSFTRTNSNTKPPAAPGIDTRPVRTGTTRITTYPNKSPHLKSSTVRGHGVKRGTTHRRGGKSSILNSNLYEPADQTRDPNLPNERPPNERHPTNPGKRRPPTIAAPMNPANETAIRTPPPAKPTITKRARAKWPPAKPNFPNHTPAEAGLFPPRRPTRRGHRVPYTRFGGCVVLVGTFYHATPDPTNAQIRPRAKHGPRSHPYPRSSTSHNIYEDETNTAPHTRFGGCVAILGISTARYPTRQMHRPGPKQNTGLRRPPYPRPSIFRNNETRNKYGATHPPKRVIIQ</sequence>
<feature type="region of interest" description="Disordered" evidence="1">
    <location>
        <begin position="213"/>
        <end position="243"/>
    </location>
</feature>